<keyword evidence="3" id="KW-1185">Reference proteome</keyword>
<dbReference type="AlphaFoldDB" id="M1WZU1"/>
<dbReference type="PANTHER" id="PTHR45947">
    <property type="entry name" value="SULFOQUINOVOSYL TRANSFERASE SQD2"/>
    <property type="match status" value="1"/>
</dbReference>
<proteinExistence type="predicted"/>
<keyword evidence="2" id="KW-0328">Glycosyltransferase</keyword>
<comment type="caution">
    <text evidence="2">The sequence shown here is derived from an EMBL/GenBank/DDBJ whole genome shotgun (WGS) entry which is preliminary data.</text>
</comment>
<dbReference type="EMBL" id="CAIY01000069">
    <property type="protein sequence ID" value="CCH67897.1"/>
    <property type="molecule type" value="Genomic_DNA"/>
</dbReference>
<protein>
    <submittedName>
        <fullName evidence="2">UDP-glucose:tetrahydrobiopterin glucosyltransferase</fullName>
        <ecNumber evidence="2">2.4.1.-</ecNumber>
    </submittedName>
</protein>
<dbReference type="Gene3D" id="3.40.50.2000">
    <property type="entry name" value="Glycogen Phosphorylase B"/>
    <property type="match status" value="2"/>
</dbReference>
<organism evidence="2 3">
    <name type="scientific">Richelia intracellularis HH01</name>
    <dbReference type="NCBI Taxonomy" id="1165094"/>
    <lineage>
        <taxon>Bacteria</taxon>
        <taxon>Bacillati</taxon>
        <taxon>Cyanobacteriota</taxon>
        <taxon>Cyanophyceae</taxon>
        <taxon>Nostocales</taxon>
        <taxon>Nostocaceae</taxon>
        <taxon>Richelia</taxon>
    </lineage>
</organism>
<evidence type="ECO:0000313" key="2">
    <source>
        <dbReference type="EMBL" id="CCH67897.1"/>
    </source>
</evidence>
<accession>M1WZU1</accession>
<evidence type="ECO:0000259" key="1">
    <source>
        <dbReference type="Pfam" id="PF00534"/>
    </source>
</evidence>
<dbReference type="STRING" id="1165094.RINTHH_17420"/>
<dbReference type="EC" id="2.4.1.-" evidence="2"/>
<reference evidence="3" key="2">
    <citation type="submission" date="2016-01" db="EMBL/GenBank/DDBJ databases">
        <title>Diatom-associated endosymboitic cyanobacterium lacks core nitrogen metabolism enzymes.</title>
        <authorList>
            <person name="Hilton J.A."/>
            <person name="Foster R.A."/>
            <person name="Tripp H.J."/>
            <person name="Carter B.J."/>
            <person name="Zehr J.P."/>
            <person name="Villareal T.A."/>
        </authorList>
    </citation>
    <scope>NUCLEOTIDE SEQUENCE [LARGE SCALE GENOMIC DNA]</scope>
    <source>
        <strain evidence="3">HH01</strain>
    </source>
</reference>
<evidence type="ECO:0000313" key="3">
    <source>
        <dbReference type="Proteomes" id="UP000053051"/>
    </source>
</evidence>
<feature type="domain" description="Glycosyl transferase family 1" evidence="1">
    <location>
        <begin position="219"/>
        <end position="357"/>
    </location>
</feature>
<dbReference type="PANTHER" id="PTHR45947:SF3">
    <property type="entry name" value="SULFOQUINOVOSYL TRANSFERASE SQD2"/>
    <property type="match status" value="1"/>
</dbReference>
<dbReference type="Pfam" id="PF00534">
    <property type="entry name" value="Glycos_transf_1"/>
    <property type="match status" value="1"/>
</dbReference>
<dbReference type="Proteomes" id="UP000053051">
    <property type="component" value="Unassembled WGS sequence"/>
</dbReference>
<dbReference type="InterPro" id="IPR050194">
    <property type="entry name" value="Glycosyltransferase_grp1"/>
</dbReference>
<keyword evidence="2" id="KW-0808">Transferase</keyword>
<dbReference type="CDD" id="cd03802">
    <property type="entry name" value="GT4_AviGT4-like"/>
    <property type="match status" value="1"/>
</dbReference>
<reference evidence="2 3" key="1">
    <citation type="submission" date="2012-05" db="EMBL/GenBank/DDBJ databases">
        <authorList>
            <person name="Hilton J."/>
        </authorList>
    </citation>
    <scope>NUCLEOTIDE SEQUENCE [LARGE SCALE GENOMIC DNA]</scope>
    <source>
        <strain evidence="2 3">HH01</strain>
    </source>
</reference>
<dbReference type="GO" id="GO:0016757">
    <property type="term" value="F:glycosyltransferase activity"/>
    <property type="evidence" value="ECO:0007669"/>
    <property type="project" value="UniProtKB-KW"/>
</dbReference>
<dbReference type="SUPFAM" id="SSF53756">
    <property type="entry name" value="UDP-Glycosyltransferase/glycogen phosphorylase"/>
    <property type="match status" value="1"/>
</dbReference>
<sequence length="393" mass="44291">MDLGLYLDVTISVYLKCPNPLKISYLKNIMTPSRKLWKLLFVSTPVGALGTGLGGGVELTLYNVAQQMLHRGHKLQIVAPVGSIWKDIPIIQIPGNLQTIAQSQKRADGIVMADNSTLANMWDYVREIECDYNLIVNFAYDWLPFYLTPFFKKPIAHLVSMSSLSNAIDEVIEKVGKNFPHALGFHSSYQAETFSGSIQPLHILSNGIDIALYDFCPQPKKQLAWIGRISPEKGLEDAVALSRKMNIPLKIMGKLQDKYYWQKICRDYPHAPVEYLGFLSTKEMQKIVRECSALLMTHRWVEAFGNVAIEALACGVPIVSYRRGGPKEIVQDGKTGFLVTPDSITDLVDAVSRLGEINRYQCRQQAEMEFSLEALGNRFEKWFETILALEIKI</sequence>
<gene>
    <name evidence="2" type="ORF">RINTHH_17420</name>
</gene>
<dbReference type="InterPro" id="IPR001296">
    <property type="entry name" value="Glyco_trans_1"/>
</dbReference>
<name>M1WZU1_9NOST</name>